<dbReference type="GO" id="GO:0030132">
    <property type="term" value="C:clathrin coat of coated pit"/>
    <property type="evidence" value="ECO:0007669"/>
    <property type="project" value="InterPro"/>
</dbReference>
<dbReference type="AlphaFoldDB" id="A0A8I6X947"/>
<evidence type="ECO:0000256" key="5">
    <source>
        <dbReference type="ARBA" id="ARBA00023136"/>
    </source>
</evidence>
<dbReference type="GO" id="GO:0005198">
    <property type="term" value="F:structural molecule activity"/>
    <property type="evidence" value="ECO:0007669"/>
    <property type="project" value="InterPro"/>
</dbReference>
<feature type="compositionally biased region" description="Pro residues" evidence="8">
    <location>
        <begin position="277"/>
        <end position="289"/>
    </location>
</feature>
<dbReference type="PANTHER" id="PTHR10639:SF33">
    <property type="entry name" value="CLATHRIN LIGHT CHAIN 1"/>
    <property type="match status" value="1"/>
</dbReference>
<evidence type="ECO:0000256" key="6">
    <source>
        <dbReference type="ARBA" id="ARBA00023176"/>
    </source>
</evidence>
<dbReference type="InterPro" id="IPR000996">
    <property type="entry name" value="Clathrin_L-chain"/>
</dbReference>
<dbReference type="GO" id="GO:0005886">
    <property type="term" value="C:plasma membrane"/>
    <property type="evidence" value="ECO:0000318"/>
    <property type="project" value="GO_Central"/>
</dbReference>
<dbReference type="PANTHER" id="PTHR10639">
    <property type="entry name" value="CLATHRIN LIGHT CHAIN"/>
    <property type="match status" value="1"/>
</dbReference>
<evidence type="ECO:0000256" key="8">
    <source>
        <dbReference type="SAM" id="MobiDB-lite"/>
    </source>
</evidence>
<evidence type="ECO:0000256" key="7">
    <source>
        <dbReference type="ARBA" id="ARBA00023329"/>
    </source>
</evidence>
<keyword evidence="5" id="KW-0472">Membrane</keyword>
<evidence type="ECO:0000256" key="3">
    <source>
        <dbReference type="ARBA" id="ARBA00004277"/>
    </source>
</evidence>
<evidence type="ECO:0000256" key="4">
    <source>
        <dbReference type="ARBA" id="ARBA00005263"/>
    </source>
</evidence>
<protein>
    <recommendedName>
        <fullName evidence="11">Clathrin light chain</fullName>
    </recommendedName>
</protein>
<evidence type="ECO:0000313" key="10">
    <source>
        <dbReference type="Proteomes" id="UP000011116"/>
    </source>
</evidence>
<gene>
    <name evidence="9" type="primary">LOC123425083</name>
</gene>
<dbReference type="Proteomes" id="UP000011116">
    <property type="component" value="Chromosome 2H"/>
</dbReference>
<dbReference type="GO" id="GO:0032050">
    <property type="term" value="F:clathrin heavy chain binding"/>
    <property type="evidence" value="ECO:0000318"/>
    <property type="project" value="GO_Central"/>
</dbReference>
<dbReference type="GO" id="GO:0072583">
    <property type="term" value="P:clathrin-dependent endocytosis"/>
    <property type="evidence" value="ECO:0000318"/>
    <property type="project" value="GO_Central"/>
</dbReference>
<dbReference type="GO" id="GO:0006886">
    <property type="term" value="P:intracellular protein transport"/>
    <property type="evidence" value="ECO:0007669"/>
    <property type="project" value="InterPro"/>
</dbReference>
<comment type="similarity">
    <text evidence="4">Belongs to the clathrin light chain family.</text>
</comment>
<dbReference type="RefSeq" id="XP_044964690.1">
    <property type="nucleotide sequence ID" value="XM_045108755.1"/>
</dbReference>
<accession>A0A8I6X947</accession>
<evidence type="ECO:0000256" key="1">
    <source>
        <dbReference type="ARBA" id="ARBA00003913"/>
    </source>
</evidence>
<proteinExistence type="inferred from homology"/>
<dbReference type="GO" id="GO:0030130">
    <property type="term" value="C:clathrin coat of trans-Golgi network vesicle"/>
    <property type="evidence" value="ECO:0007669"/>
    <property type="project" value="InterPro"/>
</dbReference>
<reference evidence="9" key="3">
    <citation type="submission" date="2022-01" db="UniProtKB">
        <authorList>
            <consortium name="EnsemblPlants"/>
        </authorList>
    </citation>
    <scope>IDENTIFICATION</scope>
    <source>
        <strain evidence="9">subsp. vulgare</strain>
    </source>
</reference>
<dbReference type="GeneID" id="123425083"/>
<sequence>MSSFDSVAAIVGDDDALTHSPFDPASLGISDGYNAEGGRGHGMHRGHRFATSYSSFGTALSEDDLAGIPGEGFGGGYGGYTMAPDSNGASSYGYIGVEEVLMGSLLHGGIGGSIDDDVFVGAGDDGAVLPPPEAMREEGILRREWRRQNRLSLEEKERKERERRGEIIAEAEEFKKSLLERRKLHCQTKRTHNRDKEKVFMANQEKFHKEADKQYWRAIAELVPHEIPGLEKRGAAGGRRKKELEKKPNIVVVQGPKPGKPTDLSRMRQALARLKQNPPPHMVPPPPQPAKEEKKDGDKEAKKDDDKDPKQVEEKKDGEKAAGEGDKKKKASAGGNAATGGGNTAAAAPPADKAPEPPAAKK</sequence>
<dbReference type="Gramene" id="HORVU.MOREX.r3.2HG0106330.1">
    <property type="protein sequence ID" value="HORVU.MOREX.r3.2HG0106330.1"/>
    <property type="gene ID" value="HORVU.MOREX.r3.2HG0106330"/>
</dbReference>
<feature type="region of interest" description="Disordered" evidence="8">
    <location>
        <begin position="226"/>
        <end position="362"/>
    </location>
</feature>
<evidence type="ECO:0008006" key="11">
    <source>
        <dbReference type="Google" id="ProtNLM"/>
    </source>
</evidence>
<dbReference type="GO" id="GO:0030125">
    <property type="term" value="C:clathrin vesicle coat"/>
    <property type="evidence" value="ECO:0000318"/>
    <property type="project" value="GO_Central"/>
</dbReference>
<keyword evidence="10" id="KW-1185">Reference proteome</keyword>
<comment type="function">
    <text evidence="1">Clathrin is the major protein of the polyhedral coat of coated pits and vesicles.</text>
</comment>
<dbReference type="OMA" id="DKRRLNC"/>
<evidence type="ECO:0000313" key="9">
    <source>
        <dbReference type="EnsemblPlants" id="HORVU.MOREX.r3.2HG0106330.1"/>
    </source>
</evidence>
<feature type="compositionally biased region" description="Basic and acidic residues" evidence="8">
    <location>
        <begin position="290"/>
        <end position="327"/>
    </location>
</feature>
<reference evidence="10" key="1">
    <citation type="journal article" date="2012" name="Nature">
        <title>A physical, genetic and functional sequence assembly of the barley genome.</title>
        <authorList>
            <consortium name="The International Barley Genome Sequencing Consortium"/>
            <person name="Mayer K.F."/>
            <person name="Waugh R."/>
            <person name="Brown J.W."/>
            <person name="Schulman A."/>
            <person name="Langridge P."/>
            <person name="Platzer M."/>
            <person name="Fincher G.B."/>
            <person name="Muehlbauer G.J."/>
            <person name="Sato K."/>
            <person name="Close T.J."/>
            <person name="Wise R.P."/>
            <person name="Stein N."/>
        </authorList>
    </citation>
    <scope>NUCLEOTIDE SEQUENCE [LARGE SCALE GENOMIC DNA]</scope>
    <source>
        <strain evidence="10">cv. Morex</strain>
    </source>
</reference>
<evidence type="ECO:0000256" key="2">
    <source>
        <dbReference type="ARBA" id="ARBA00004180"/>
    </source>
</evidence>
<comment type="subcellular location">
    <subcellularLocation>
        <location evidence="2">Cytoplasmic vesicle membrane</location>
        <topology evidence="2">Peripheral membrane protein</topology>
        <orientation evidence="2">Cytoplasmic side</orientation>
    </subcellularLocation>
    <subcellularLocation>
        <location evidence="3">Membrane</location>
        <location evidence="3">Coated pit</location>
        <topology evidence="3">Peripheral membrane protein</topology>
        <orientation evidence="3">Cytoplasmic side</orientation>
    </subcellularLocation>
</comment>
<dbReference type="KEGG" id="hvg:123425083"/>
<dbReference type="OrthoDB" id="692902at2759"/>
<keyword evidence="6" id="KW-0168">Coated pit</keyword>
<reference evidence="9" key="2">
    <citation type="submission" date="2020-10" db="EMBL/GenBank/DDBJ databases">
        <authorList>
            <person name="Scholz U."/>
            <person name="Mascher M."/>
            <person name="Fiebig A."/>
        </authorList>
    </citation>
    <scope>NUCLEOTIDE SEQUENCE [LARGE SCALE GENOMIC DNA]</scope>
    <source>
        <strain evidence="9">cv. Morex</strain>
    </source>
</reference>
<organism evidence="9 10">
    <name type="scientific">Hordeum vulgare subsp. vulgare</name>
    <name type="common">Domesticated barley</name>
    <dbReference type="NCBI Taxonomy" id="112509"/>
    <lineage>
        <taxon>Eukaryota</taxon>
        <taxon>Viridiplantae</taxon>
        <taxon>Streptophyta</taxon>
        <taxon>Embryophyta</taxon>
        <taxon>Tracheophyta</taxon>
        <taxon>Spermatophyta</taxon>
        <taxon>Magnoliopsida</taxon>
        <taxon>Liliopsida</taxon>
        <taxon>Poales</taxon>
        <taxon>Poaceae</taxon>
        <taxon>BOP clade</taxon>
        <taxon>Pooideae</taxon>
        <taxon>Triticodae</taxon>
        <taxon>Triticeae</taxon>
        <taxon>Hordeinae</taxon>
        <taxon>Hordeum</taxon>
    </lineage>
</organism>
<name>A0A8I6X947_HORVV</name>
<dbReference type="EnsemblPlants" id="HORVU.MOREX.r3.2HG0106330.1">
    <property type="protein sequence ID" value="HORVU.MOREX.r3.2HG0106330.1"/>
    <property type="gene ID" value="HORVU.MOREX.r3.2HG0106330"/>
</dbReference>
<dbReference type="Gramene" id="HORVU.MOREX.r2.2HG0087150.1">
    <property type="protein sequence ID" value="HORVU.MOREX.r2.2HG0087150.1"/>
    <property type="gene ID" value="HORVU.MOREX.r2.2HG0087150"/>
</dbReference>
<keyword evidence="7" id="KW-0968">Cytoplasmic vesicle</keyword>